<evidence type="ECO:0000313" key="1">
    <source>
        <dbReference type="EMBL" id="OGY36578.1"/>
    </source>
</evidence>
<dbReference type="Proteomes" id="UP000177941">
    <property type="component" value="Unassembled WGS sequence"/>
</dbReference>
<organism evidence="1 2">
    <name type="scientific">Candidatus Andersenbacteria bacterium RIFCSPHIGHO2_12_FULL_45_11b</name>
    <dbReference type="NCBI Taxonomy" id="1797282"/>
    <lineage>
        <taxon>Bacteria</taxon>
        <taxon>Candidatus Anderseniibacteriota</taxon>
    </lineage>
</organism>
<evidence type="ECO:0000313" key="2">
    <source>
        <dbReference type="Proteomes" id="UP000177941"/>
    </source>
</evidence>
<evidence type="ECO:0008006" key="3">
    <source>
        <dbReference type="Google" id="ProtNLM"/>
    </source>
</evidence>
<dbReference type="CDD" id="cd11532">
    <property type="entry name" value="NTP-PPase_COG4997"/>
    <property type="match status" value="1"/>
</dbReference>
<dbReference type="AlphaFoldDB" id="A0A1G1X943"/>
<sequence>MKYNKLVRDNIPEIITSKGREAITHIATDAEYWEKLKEKLAEEVQEFTESESVEEVANILEVIDTIIAYKKFASEDIEKTKSEKAQKRGRFDKRIILDES</sequence>
<name>A0A1G1X943_9BACT</name>
<proteinExistence type="predicted"/>
<dbReference type="InterPro" id="IPR038735">
    <property type="entry name" value="MSMEG_1276-like_NTP-PPase_dom"/>
</dbReference>
<comment type="caution">
    <text evidence="1">The sequence shown here is derived from an EMBL/GenBank/DDBJ whole genome shotgun (WGS) entry which is preliminary data.</text>
</comment>
<gene>
    <name evidence="1" type="ORF">A3E36_03230</name>
</gene>
<reference evidence="1 2" key="1">
    <citation type="journal article" date="2016" name="Nat. Commun.">
        <title>Thousands of microbial genomes shed light on interconnected biogeochemical processes in an aquifer system.</title>
        <authorList>
            <person name="Anantharaman K."/>
            <person name="Brown C.T."/>
            <person name="Hug L.A."/>
            <person name="Sharon I."/>
            <person name="Castelle C.J."/>
            <person name="Probst A.J."/>
            <person name="Thomas B.C."/>
            <person name="Singh A."/>
            <person name="Wilkins M.J."/>
            <person name="Karaoz U."/>
            <person name="Brodie E.L."/>
            <person name="Williams K.H."/>
            <person name="Hubbard S.S."/>
            <person name="Banfield J.F."/>
        </authorList>
    </citation>
    <scope>NUCLEOTIDE SEQUENCE [LARGE SCALE GENOMIC DNA]</scope>
</reference>
<protein>
    <recommendedName>
        <fullName evidence="3">Phosphoribosyl-ATP pyrophosphohydrolase</fullName>
    </recommendedName>
</protein>
<accession>A0A1G1X943</accession>
<dbReference type="EMBL" id="MHHS01000032">
    <property type="protein sequence ID" value="OGY36578.1"/>
    <property type="molecule type" value="Genomic_DNA"/>
</dbReference>